<dbReference type="GO" id="GO:0008202">
    <property type="term" value="P:steroid metabolic process"/>
    <property type="evidence" value="ECO:0007669"/>
    <property type="project" value="UniProtKB-ARBA"/>
</dbReference>
<evidence type="ECO:0000256" key="1">
    <source>
        <dbReference type="ARBA" id="ARBA00001974"/>
    </source>
</evidence>
<keyword evidence="2" id="KW-0285">Flavoprotein</keyword>
<dbReference type="GO" id="GO:0016491">
    <property type="term" value="F:oxidoreductase activity"/>
    <property type="evidence" value="ECO:0007669"/>
    <property type="project" value="UniProtKB-KW"/>
</dbReference>
<name>A0A3M2RVH7_9HYPO</name>
<keyword evidence="4" id="KW-0560">Oxidoreductase</keyword>
<evidence type="ECO:0000256" key="4">
    <source>
        <dbReference type="ARBA" id="ARBA00023002"/>
    </source>
</evidence>
<dbReference type="EMBL" id="NKUJ01000248">
    <property type="protein sequence ID" value="RMJ09300.1"/>
    <property type="molecule type" value="Genomic_DNA"/>
</dbReference>
<comment type="cofactor">
    <cofactor evidence="1">
        <name>FAD</name>
        <dbReference type="ChEBI" id="CHEBI:57692"/>
    </cofactor>
</comment>
<dbReference type="PANTHER" id="PTHR43400">
    <property type="entry name" value="FUMARATE REDUCTASE"/>
    <property type="match status" value="1"/>
</dbReference>
<reference evidence="6 7" key="1">
    <citation type="submission" date="2017-06" db="EMBL/GenBank/DDBJ databases">
        <title>Comparative genomic analysis of Ambrosia Fusariam Clade fungi.</title>
        <authorList>
            <person name="Stajich J.E."/>
            <person name="Carrillo J."/>
            <person name="Kijimoto T."/>
            <person name="Eskalen A."/>
            <person name="O'Donnell K."/>
            <person name="Kasson M."/>
        </authorList>
    </citation>
    <scope>NUCLEOTIDE SEQUENCE [LARGE SCALE GENOMIC DNA]</scope>
    <source>
        <strain evidence="6">UCR3666</strain>
    </source>
</reference>
<dbReference type="Gene3D" id="3.90.700.10">
    <property type="entry name" value="Succinate dehydrogenase/fumarate reductase flavoprotein, catalytic domain"/>
    <property type="match status" value="1"/>
</dbReference>
<keyword evidence="3" id="KW-0274">FAD</keyword>
<evidence type="ECO:0000256" key="3">
    <source>
        <dbReference type="ARBA" id="ARBA00022827"/>
    </source>
</evidence>
<dbReference type="Proteomes" id="UP000277212">
    <property type="component" value="Unassembled WGS sequence"/>
</dbReference>
<protein>
    <recommendedName>
        <fullName evidence="5">FAD-dependent oxidoreductase 2 FAD-binding domain-containing protein</fullName>
    </recommendedName>
</protein>
<evidence type="ECO:0000259" key="5">
    <source>
        <dbReference type="Pfam" id="PF00890"/>
    </source>
</evidence>
<accession>A0A3M2RVH7</accession>
<gene>
    <name evidence="6" type="ORF">CDV36_011068</name>
</gene>
<dbReference type="AlphaFoldDB" id="A0A3M2RVH7"/>
<dbReference type="InterPro" id="IPR036188">
    <property type="entry name" value="FAD/NAD-bd_sf"/>
</dbReference>
<proteinExistence type="predicted"/>
<dbReference type="InterPro" id="IPR027477">
    <property type="entry name" value="Succ_DH/fumarate_Rdtase_cat_sf"/>
</dbReference>
<keyword evidence="7" id="KW-1185">Reference proteome</keyword>
<evidence type="ECO:0000313" key="6">
    <source>
        <dbReference type="EMBL" id="RMJ09300.1"/>
    </source>
</evidence>
<dbReference type="STRING" id="2010991.A0A3M2RVH7"/>
<feature type="domain" description="FAD-dependent oxidoreductase 2 FAD-binding" evidence="5">
    <location>
        <begin position="2"/>
        <end position="239"/>
    </location>
</feature>
<dbReference type="InterPro" id="IPR050315">
    <property type="entry name" value="FAD-oxidoreductase_2"/>
</dbReference>
<dbReference type="PANTHER" id="PTHR43400:SF10">
    <property type="entry name" value="3-OXOSTEROID 1-DEHYDROGENASE"/>
    <property type="match status" value="1"/>
</dbReference>
<evidence type="ECO:0000313" key="7">
    <source>
        <dbReference type="Proteomes" id="UP000277212"/>
    </source>
</evidence>
<dbReference type="SUPFAM" id="SSF51905">
    <property type="entry name" value="FAD/NAD(P)-binding domain"/>
    <property type="match status" value="1"/>
</dbReference>
<sequence>MDDTPENMFAYLRQEIGDVVKKKTLKRFCEESPGMIQWLEKHGARFKGALSPYETSYPNTQHYLYFSGSEKAYLYSSLAKPAPRGYRMVHDEFSGAGIAKVLLDGARLLGVQIVPASKVEKILLAKDGSVRGVECLTLANSTSKHAKHEKLTKRALKYQITLPPIAGWFHNRASKIFKRNAQFAAAEAPSVILAAEGFSYNPEMKKKYLPDFQGVTPLGTPADDGSGIMLGVAVGGSTSHMGYMSTWRFLYPRSALLEGVVVANQGERVGAEDVYGALLIEKMMRKHQSQGFAIYDSTQWAKAKKQLPTQVPPVLKLQRYHWLYWDHKS</sequence>
<dbReference type="Pfam" id="PF00890">
    <property type="entry name" value="FAD_binding_2"/>
    <property type="match status" value="1"/>
</dbReference>
<dbReference type="InterPro" id="IPR003953">
    <property type="entry name" value="FAD-dep_OxRdtase_2_FAD-bd"/>
</dbReference>
<comment type="caution">
    <text evidence="6">The sequence shown here is derived from an EMBL/GenBank/DDBJ whole genome shotgun (WGS) entry which is preliminary data.</text>
</comment>
<dbReference type="Gene3D" id="3.50.50.60">
    <property type="entry name" value="FAD/NAD(P)-binding domain"/>
    <property type="match status" value="2"/>
</dbReference>
<dbReference type="OrthoDB" id="7777654at2759"/>
<organism evidence="6 7">
    <name type="scientific">Fusarium kuroshium</name>
    <dbReference type="NCBI Taxonomy" id="2010991"/>
    <lineage>
        <taxon>Eukaryota</taxon>
        <taxon>Fungi</taxon>
        <taxon>Dikarya</taxon>
        <taxon>Ascomycota</taxon>
        <taxon>Pezizomycotina</taxon>
        <taxon>Sordariomycetes</taxon>
        <taxon>Hypocreomycetidae</taxon>
        <taxon>Hypocreales</taxon>
        <taxon>Nectriaceae</taxon>
        <taxon>Fusarium</taxon>
        <taxon>Fusarium solani species complex</taxon>
    </lineage>
</organism>
<evidence type="ECO:0000256" key="2">
    <source>
        <dbReference type="ARBA" id="ARBA00022630"/>
    </source>
</evidence>